<name>A0ABT0GIW5_9GAMM</name>
<dbReference type="InterPro" id="IPR009593">
    <property type="entry name" value="DUF1203"/>
</dbReference>
<dbReference type="Proteomes" id="UP001431449">
    <property type="component" value="Unassembled WGS sequence"/>
</dbReference>
<organism evidence="1 2">
    <name type="scientific">Pseudomarimonas salicorniae</name>
    <dbReference type="NCBI Taxonomy" id="2933270"/>
    <lineage>
        <taxon>Bacteria</taxon>
        <taxon>Pseudomonadati</taxon>
        <taxon>Pseudomonadota</taxon>
        <taxon>Gammaproteobacteria</taxon>
        <taxon>Lysobacterales</taxon>
        <taxon>Lysobacteraceae</taxon>
        <taxon>Pseudomarimonas</taxon>
    </lineage>
</organism>
<accession>A0ABT0GIW5</accession>
<keyword evidence="2" id="KW-1185">Reference proteome</keyword>
<gene>
    <name evidence="1" type="ORF">M0G41_12585</name>
</gene>
<reference evidence="1" key="1">
    <citation type="submission" date="2022-04" db="EMBL/GenBank/DDBJ databases">
        <title>Lysobacter sp. CAU 1642 isolated from sea sand.</title>
        <authorList>
            <person name="Kim W."/>
        </authorList>
    </citation>
    <scope>NUCLEOTIDE SEQUENCE</scope>
    <source>
        <strain evidence="1">CAU 1642</strain>
    </source>
</reference>
<comment type="caution">
    <text evidence="1">The sequence shown here is derived from an EMBL/GenBank/DDBJ whole genome shotgun (WGS) entry which is preliminary data.</text>
</comment>
<dbReference type="RefSeq" id="WP_248209902.1">
    <property type="nucleotide sequence ID" value="NZ_JALNMH010000010.1"/>
</dbReference>
<protein>
    <submittedName>
        <fullName evidence="1">DUF1203 domain-containing protein</fullName>
    </submittedName>
</protein>
<dbReference type="PIRSF" id="PIRSF034110">
    <property type="entry name" value="DUF1203"/>
    <property type="match status" value="1"/>
</dbReference>
<evidence type="ECO:0000313" key="2">
    <source>
        <dbReference type="Proteomes" id="UP001431449"/>
    </source>
</evidence>
<dbReference type="EMBL" id="JALNMH010000010">
    <property type="protein sequence ID" value="MCK7594504.1"/>
    <property type="molecule type" value="Genomic_DNA"/>
</dbReference>
<dbReference type="Pfam" id="PF06718">
    <property type="entry name" value="DUF1203"/>
    <property type="match status" value="1"/>
</dbReference>
<sequence>MSLRFLGIDPKPFRHLFGLKDAALARLGIERHRVTASPGTPDRISLRDLQPGQTALLMHYVHQPADTPYRASHAIFVGEADGEAACYVDTLPPALALRPLSLRAFSRGHRMLDADLVTADAALDSAARLLARPDVAYLHAHYARPGCFAARVERA</sequence>
<evidence type="ECO:0000313" key="1">
    <source>
        <dbReference type="EMBL" id="MCK7594504.1"/>
    </source>
</evidence>
<proteinExistence type="predicted"/>